<protein>
    <submittedName>
        <fullName evidence="1">Uncharacterized protein</fullName>
    </submittedName>
</protein>
<dbReference type="AlphaFoldDB" id="A0A0F8YDD9"/>
<comment type="caution">
    <text evidence="1">The sequence shown here is derived from an EMBL/GenBank/DDBJ whole genome shotgun (WGS) entry which is preliminary data.</text>
</comment>
<organism evidence="1">
    <name type="scientific">marine sediment metagenome</name>
    <dbReference type="NCBI Taxonomy" id="412755"/>
    <lineage>
        <taxon>unclassified sequences</taxon>
        <taxon>metagenomes</taxon>
        <taxon>ecological metagenomes</taxon>
    </lineage>
</organism>
<accession>A0A0F8YDD9</accession>
<reference evidence="1" key="1">
    <citation type="journal article" date="2015" name="Nature">
        <title>Complex archaea that bridge the gap between prokaryotes and eukaryotes.</title>
        <authorList>
            <person name="Spang A."/>
            <person name="Saw J.H."/>
            <person name="Jorgensen S.L."/>
            <person name="Zaremba-Niedzwiedzka K."/>
            <person name="Martijn J."/>
            <person name="Lind A.E."/>
            <person name="van Eijk R."/>
            <person name="Schleper C."/>
            <person name="Guy L."/>
            <person name="Ettema T.J."/>
        </authorList>
    </citation>
    <scope>NUCLEOTIDE SEQUENCE</scope>
</reference>
<proteinExistence type="predicted"/>
<name>A0A0F8YDD9_9ZZZZ</name>
<evidence type="ECO:0000313" key="1">
    <source>
        <dbReference type="EMBL" id="KKK79378.1"/>
    </source>
</evidence>
<dbReference type="EMBL" id="LAZR01054058">
    <property type="protein sequence ID" value="KKK79378.1"/>
    <property type="molecule type" value="Genomic_DNA"/>
</dbReference>
<sequence>MPDPHLGYEGQEGVDKPWRVELVGEEDSRLGGAMGIVRARAREVLATSAGVLGHELAHVRMGHPQTYLKGHGPRGDVGFWQEIDAQVLSVIKSGFDNRNVG</sequence>
<gene>
    <name evidence="1" type="ORF">LCGC14_2834130</name>
</gene>